<evidence type="ECO:0000313" key="4">
    <source>
        <dbReference type="EMBL" id="PZO60340.1"/>
    </source>
</evidence>
<sequence>MKSSSRSRQVSLHRAQRRRSEAGSGANSILAQCAQKIVSWLMHRRSVNQVIALSLLTGIGWAIINSVGLQPQAVTGSPADDLLSASGRSEMRSEMRSETVLPTLNVPDIAFQLQPFSPIAQANDATEISGNRIQINGNALPGLWQQKNGQIGISTTALTNLTGLELLSATNPAQQPVRWFASTQDDTITLPAWWDATDRYLNVSDLAQRANWRIQTTGTTLQITLPPSQVNGIRQGKQTWGDRLVIDLTGPAAWQTDAADSYTITVTGTITRQMVAAFRAIPANLITRLDVAPLGGNTILKIKTKEGASPQIWSTGSPNRVVIDIRQDSMVEKDVAWAPGLRWRQQYVSLGASRFPVYMFITRPNPTTLALRPIQANPGSAIGAEPIVTQAQRQRATGAINAGFFNRNNQLPLGAVRSGGQWISGPILGRGAMAWNDQGDLIMDRFALSESVTASSGQTFPVLSVNSGYVQAGIARYTSGWGASYSPIVDSEIVVTVRNDAVASQQRMGKAGSGSVPIPADGYLLALRSNSGAAGNFASGSIVNLSSQSQPASFDQYPNVMGGGPLLVRDNRIVLNAQLEGFSTNFIQGTAPRTAVGKMADGTWIIATIHDRAGGRGPTLAETAQIMQQIGAMDALNLDGGSSSSMYLGGQLINRSPRTVARVNNGLGLFVIGQ</sequence>
<dbReference type="PANTHER" id="PTHR40446:SF2">
    <property type="entry name" value="N-ACETYLGLUCOSAMINE-1-PHOSPHODIESTER ALPHA-N-ACETYLGLUCOSAMINIDASE"/>
    <property type="match status" value="1"/>
</dbReference>
<feature type="compositionally biased region" description="Polar residues" evidence="1">
    <location>
        <begin position="1"/>
        <end position="10"/>
    </location>
</feature>
<dbReference type="Proteomes" id="UP000249794">
    <property type="component" value="Unassembled WGS sequence"/>
</dbReference>
<reference evidence="4 5" key="2">
    <citation type="submission" date="2018-06" db="EMBL/GenBank/DDBJ databases">
        <title>Metagenomic assembly of (sub)arctic Cyanobacteria and their associated microbiome from non-axenic cultures.</title>
        <authorList>
            <person name="Baurain D."/>
        </authorList>
    </citation>
    <scope>NUCLEOTIDE SEQUENCE [LARGE SCALE GENOMIC DNA]</scope>
    <source>
        <strain evidence="4">ULC027bin1</strain>
    </source>
</reference>
<keyword evidence="2" id="KW-0812">Transmembrane</keyword>
<evidence type="ECO:0000259" key="3">
    <source>
        <dbReference type="Pfam" id="PF09992"/>
    </source>
</evidence>
<feature type="region of interest" description="Disordered" evidence="1">
    <location>
        <begin position="1"/>
        <end position="25"/>
    </location>
</feature>
<dbReference type="EMBL" id="QBMP01000011">
    <property type="protein sequence ID" value="PZO60340.1"/>
    <property type="molecule type" value="Genomic_DNA"/>
</dbReference>
<evidence type="ECO:0000256" key="1">
    <source>
        <dbReference type="SAM" id="MobiDB-lite"/>
    </source>
</evidence>
<evidence type="ECO:0000256" key="2">
    <source>
        <dbReference type="SAM" id="Phobius"/>
    </source>
</evidence>
<protein>
    <recommendedName>
        <fullName evidence="3">Phosphodiester glycosidase domain-containing protein</fullName>
    </recommendedName>
</protein>
<keyword evidence="2" id="KW-1133">Transmembrane helix</keyword>
<accession>A0A2W4XS24</accession>
<dbReference type="Pfam" id="PF09992">
    <property type="entry name" value="NAGPA"/>
    <property type="match status" value="1"/>
</dbReference>
<dbReference type="PANTHER" id="PTHR40446">
    <property type="entry name" value="N-ACETYLGLUCOSAMINE-1-PHOSPHODIESTER ALPHA-N-ACETYLGLUCOSAMINIDASE"/>
    <property type="match status" value="1"/>
</dbReference>
<gene>
    <name evidence="4" type="ORF">DCF15_02305</name>
</gene>
<name>A0A2W4XS24_9CYAN</name>
<feature type="transmembrane region" description="Helical" evidence="2">
    <location>
        <begin position="46"/>
        <end position="64"/>
    </location>
</feature>
<dbReference type="AlphaFoldDB" id="A0A2W4XS24"/>
<comment type="caution">
    <text evidence="4">The sequence shown here is derived from an EMBL/GenBank/DDBJ whole genome shotgun (WGS) entry which is preliminary data.</text>
</comment>
<dbReference type="InterPro" id="IPR018711">
    <property type="entry name" value="NAGPA"/>
</dbReference>
<feature type="domain" description="Phosphodiester glycosidase" evidence="3">
    <location>
        <begin position="492"/>
        <end position="670"/>
    </location>
</feature>
<evidence type="ECO:0000313" key="5">
    <source>
        <dbReference type="Proteomes" id="UP000249794"/>
    </source>
</evidence>
<reference evidence="5" key="1">
    <citation type="submission" date="2018-04" db="EMBL/GenBank/DDBJ databases">
        <authorList>
            <person name="Cornet L."/>
        </authorList>
    </citation>
    <scope>NUCLEOTIDE SEQUENCE [LARGE SCALE GENOMIC DNA]</scope>
</reference>
<proteinExistence type="predicted"/>
<keyword evidence="2" id="KW-0472">Membrane</keyword>
<organism evidence="4 5">
    <name type="scientific">Phormidesmis priestleyi</name>
    <dbReference type="NCBI Taxonomy" id="268141"/>
    <lineage>
        <taxon>Bacteria</taxon>
        <taxon>Bacillati</taxon>
        <taxon>Cyanobacteriota</taxon>
        <taxon>Cyanophyceae</taxon>
        <taxon>Leptolyngbyales</taxon>
        <taxon>Leptolyngbyaceae</taxon>
        <taxon>Phormidesmis</taxon>
    </lineage>
</organism>